<dbReference type="SMART" id="SM00233">
    <property type="entry name" value="PH"/>
    <property type="match status" value="1"/>
</dbReference>
<dbReference type="PROSITE" id="PS50035">
    <property type="entry name" value="PLD"/>
    <property type="match status" value="2"/>
</dbReference>
<dbReference type="Pfam" id="PF00169">
    <property type="entry name" value="PH"/>
    <property type="match status" value="1"/>
</dbReference>
<keyword evidence="6" id="KW-0442">Lipid degradation</keyword>
<keyword evidence="7" id="KW-0443">Lipid metabolism</keyword>
<comment type="catalytic activity">
    <reaction evidence="1">
        <text>a 1,2-diacyl-sn-glycero-3-phosphocholine + H2O = a 1,2-diacyl-sn-glycero-3-phosphate + choline + H(+)</text>
        <dbReference type="Rhea" id="RHEA:14445"/>
        <dbReference type="ChEBI" id="CHEBI:15354"/>
        <dbReference type="ChEBI" id="CHEBI:15377"/>
        <dbReference type="ChEBI" id="CHEBI:15378"/>
        <dbReference type="ChEBI" id="CHEBI:57643"/>
        <dbReference type="ChEBI" id="CHEBI:58608"/>
        <dbReference type="EC" id="3.1.4.4"/>
    </reaction>
</comment>
<evidence type="ECO:0000313" key="13">
    <source>
        <dbReference type="Proteomes" id="UP001159427"/>
    </source>
</evidence>
<keyword evidence="4" id="KW-0677">Repeat</keyword>
<dbReference type="Pfam" id="PF13091">
    <property type="entry name" value="PLDc_2"/>
    <property type="match status" value="1"/>
</dbReference>
<dbReference type="EMBL" id="CALNXI010001695">
    <property type="protein sequence ID" value="CAH3175161.1"/>
    <property type="molecule type" value="Genomic_DNA"/>
</dbReference>
<comment type="similarity">
    <text evidence="2">Belongs to the phospholipase D family.</text>
</comment>
<dbReference type="CDD" id="cd09138">
    <property type="entry name" value="PLDc_vPLD1_2_yPLD_like_1"/>
    <property type="match status" value="1"/>
</dbReference>
<evidence type="ECO:0000259" key="10">
    <source>
        <dbReference type="PROSITE" id="PS50003"/>
    </source>
</evidence>
<keyword evidence="5" id="KW-0378">Hydrolase</keyword>
<evidence type="ECO:0000256" key="3">
    <source>
        <dbReference type="ARBA" id="ARBA00012027"/>
    </source>
</evidence>
<dbReference type="EC" id="3.1.4.4" evidence="3"/>
<comment type="subcellular location">
    <subcellularLocation>
        <location evidence="9">Endomembrane system</location>
        <topology evidence="9">Lipid-anchor</topology>
    </subcellularLocation>
</comment>
<organism evidence="12 13">
    <name type="scientific">Porites evermanni</name>
    <dbReference type="NCBI Taxonomy" id="104178"/>
    <lineage>
        <taxon>Eukaryota</taxon>
        <taxon>Metazoa</taxon>
        <taxon>Cnidaria</taxon>
        <taxon>Anthozoa</taxon>
        <taxon>Hexacorallia</taxon>
        <taxon>Scleractinia</taxon>
        <taxon>Fungiina</taxon>
        <taxon>Poritidae</taxon>
        <taxon>Porites</taxon>
    </lineage>
</organism>
<feature type="domain" description="PLD phosphodiesterase" evidence="11">
    <location>
        <begin position="293"/>
        <end position="320"/>
    </location>
</feature>
<dbReference type="InterPro" id="IPR001736">
    <property type="entry name" value="PLipase_D/transphosphatidylase"/>
</dbReference>
<evidence type="ECO:0000256" key="9">
    <source>
        <dbReference type="ARBA" id="ARBA00037868"/>
    </source>
</evidence>
<dbReference type="SUPFAM" id="SSF64268">
    <property type="entry name" value="PX domain"/>
    <property type="match status" value="1"/>
</dbReference>
<evidence type="ECO:0000256" key="7">
    <source>
        <dbReference type="ARBA" id="ARBA00023098"/>
    </source>
</evidence>
<reference evidence="12 13" key="1">
    <citation type="submission" date="2022-05" db="EMBL/GenBank/DDBJ databases">
        <authorList>
            <consortium name="Genoscope - CEA"/>
            <person name="William W."/>
        </authorList>
    </citation>
    <scope>NUCLEOTIDE SEQUENCE [LARGE SCALE GENOMIC DNA]</scope>
</reference>
<dbReference type="SUPFAM" id="SSF56024">
    <property type="entry name" value="Phospholipase D/nuclease"/>
    <property type="match status" value="2"/>
</dbReference>
<evidence type="ECO:0000313" key="12">
    <source>
        <dbReference type="EMBL" id="CAH3175161.1"/>
    </source>
</evidence>
<dbReference type="PIRSF" id="PIRSF009376">
    <property type="entry name" value="Phospholipase_D_euk"/>
    <property type="match status" value="1"/>
</dbReference>
<dbReference type="Gene3D" id="3.30.1520.10">
    <property type="entry name" value="Phox-like domain"/>
    <property type="match status" value="1"/>
</dbReference>
<dbReference type="Pfam" id="PF00787">
    <property type="entry name" value="PX"/>
    <property type="match status" value="1"/>
</dbReference>
<dbReference type="InterPro" id="IPR001849">
    <property type="entry name" value="PH_domain"/>
</dbReference>
<dbReference type="Gene3D" id="2.30.29.30">
    <property type="entry name" value="Pleckstrin-homology domain (PH domain)/Phosphotyrosine-binding domain (PTB)"/>
    <property type="match status" value="1"/>
</dbReference>
<dbReference type="SUPFAM" id="SSF50729">
    <property type="entry name" value="PH domain-like"/>
    <property type="match status" value="1"/>
</dbReference>
<accession>A0ABN8R8D8</accession>
<dbReference type="InterPro" id="IPR025202">
    <property type="entry name" value="PLD-like_dom"/>
</dbReference>
<dbReference type="InterPro" id="IPR036871">
    <property type="entry name" value="PX_dom_sf"/>
</dbReference>
<keyword evidence="13" id="KW-1185">Reference proteome</keyword>
<dbReference type="SMART" id="SM00155">
    <property type="entry name" value="PLDc"/>
    <property type="match status" value="2"/>
</dbReference>
<dbReference type="CDD" id="cd01254">
    <property type="entry name" value="PH_PLD"/>
    <property type="match status" value="1"/>
</dbReference>
<feature type="domain" description="PLD phosphodiesterase" evidence="11">
    <location>
        <begin position="634"/>
        <end position="661"/>
    </location>
</feature>
<dbReference type="CDD" id="cd09141">
    <property type="entry name" value="PLDc_vPLD1_2_yPLD_like_2"/>
    <property type="match status" value="1"/>
</dbReference>
<proteinExistence type="inferred from homology"/>
<dbReference type="PANTHER" id="PTHR18896:SF76">
    <property type="entry name" value="PHOSPHOLIPASE"/>
    <property type="match status" value="1"/>
</dbReference>
<dbReference type="Gene3D" id="3.30.870.10">
    <property type="entry name" value="Endonuclease Chain A"/>
    <property type="match status" value="3"/>
</dbReference>
<evidence type="ECO:0000256" key="5">
    <source>
        <dbReference type="ARBA" id="ARBA00022801"/>
    </source>
</evidence>
<dbReference type="PANTHER" id="PTHR18896">
    <property type="entry name" value="PHOSPHOLIPASE D"/>
    <property type="match status" value="1"/>
</dbReference>
<dbReference type="InterPro" id="IPR015679">
    <property type="entry name" value="PLipase_D_fam"/>
</dbReference>
<dbReference type="Proteomes" id="UP001159427">
    <property type="component" value="Unassembled WGS sequence"/>
</dbReference>
<dbReference type="Pfam" id="PF00614">
    <property type="entry name" value="PLDc"/>
    <property type="match status" value="1"/>
</dbReference>
<evidence type="ECO:0000256" key="2">
    <source>
        <dbReference type="ARBA" id="ARBA00008664"/>
    </source>
</evidence>
<dbReference type="InterPro" id="IPR001683">
    <property type="entry name" value="PX_dom"/>
</dbReference>
<protein>
    <recommendedName>
        <fullName evidence="3">phospholipase D</fullName>
        <ecNumber evidence="3">3.1.4.4</ecNumber>
    </recommendedName>
</protein>
<dbReference type="InterPro" id="IPR016555">
    <property type="entry name" value="PLipase_D_euk"/>
</dbReference>
<dbReference type="PROSITE" id="PS50003">
    <property type="entry name" value="PH_DOMAIN"/>
    <property type="match status" value="1"/>
</dbReference>
<evidence type="ECO:0000256" key="1">
    <source>
        <dbReference type="ARBA" id="ARBA00000798"/>
    </source>
</evidence>
<feature type="domain" description="PH" evidence="10">
    <location>
        <begin position="51"/>
        <end position="161"/>
    </location>
</feature>
<keyword evidence="8" id="KW-0449">Lipoprotein</keyword>
<sequence length="818" mass="93712">MFATTTNMEKRKKALQKYLQVILDNPNYRNHKETLHFLEVSHLSFQYELGEKRTEGVLRKRAGGQKFPAGCCSCCAGLSWGIWDKRWLVVKDSFIAYVSPKDKEVRGVVLMDKEFSFKHGRKQTGVSHGLLVHNQSRELLLKCWTERKASEWMKAIVHVMATAGADWIKEHPHDSFAPVRDNSCAQWFVDGESYFDSVADALESAEEEIFLTGWWISPEVYLRRPVTAGHEWRLDNILERKAKDGVKIYILIYKEVEFALTINSAYTKSKLMSLHPNIKVLRHPDHIAGQRVVYWAHHEKLVVVDQKVAFLGGLDLCFGRWDNCSHRLTDFGSALLPPPVSKTEEQIRKIGALIVEGTVEGMKLPFRPEVVDGARLQMEPGTTGGSKIWLGKDYSNPVNRDFFEVNKPFEDSVDRGAVPRMPWHDVGMRTFGASARDVARHFILRWNATKVEKVKIYPDIPYVLPKSYSKLAADRRTVSENVKTVECQILRSLCEWSGGVPKESSIHEAYIKAIEASQHYIYIENQFFITSLFVDNVKNEIGENLLRRIERAHREGKNFKVIVVMPLLPAFEGEIGTASGRSIGAITHWNYRSICRASHSLLERLNERVGDPSKYISFYGLRTHSEIHGKPLTEMVYVHSKMMIVDDNTVIIGSANINDRSMLGKRDSEIAAIIKDQEFVPSMMDGEEYQAGQFAFSLRTRLFREHLGLLDSPSDEDIRDVVSDSFYMDLWMKTAKKNTEIYDEVFHCIPTDKVRSLSDLNTYKNLRRLAVEDPGEARARLRDVRGYLVEQPLYFLEKENLRPPIGSSEFFVSDDVFT</sequence>
<evidence type="ECO:0000256" key="4">
    <source>
        <dbReference type="ARBA" id="ARBA00022737"/>
    </source>
</evidence>
<name>A0ABN8R8D8_9CNID</name>
<evidence type="ECO:0000256" key="6">
    <source>
        <dbReference type="ARBA" id="ARBA00022963"/>
    </source>
</evidence>
<evidence type="ECO:0000256" key="8">
    <source>
        <dbReference type="ARBA" id="ARBA00023288"/>
    </source>
</evidence>
<comment type="caution">
    <text evidence="12">The sequence shown here is derived from an EMBL/GenBank/DDBJ whole genome shotgun (WGS) entry which is preliminary data.</text>
</comment>
<evidence type="ECO:0000259" key="11">
    <source>
        <dbReference type="PROSITE" id="PS50035"/>
    </source>
</evidence>
<gene>
    <name evidence="12" type="ORF">PEVE_00009931</name>
</gene>
<dbReference type="InterPro" id="IPR011993">
    <property type="entry name" value="PH-like_dom_sf"/>
</dbReference>